<dbReference type="Pfam" id="PF05721">
    <property type="entry name" value="PhyH"/>
    <property type="match status" value="1"/>
</dbReference>
<dbReference type="EMBL" id="JADAQX010000029">
    <property type="protein sequence ID" value="KAF8822710.1"/>
    <property type="molecule type" value="Genomic_DNA"/>
</dbReference>
<dbReference type="Proteomes" id="UP000823046">
    <property type="component" value="Unassembled WGS sequence"/>
</dbReference>
<dbReference type="PANTHER" id="PTHR37563">
    <property type="entry name" value="PHYTANOYL-COA DIOXYGENASE FAMILY PROTEIN (AFU_ORTHOLOGUE AFUA_2G03330)"/>
    <property type="match status" value="1"/>
</dbReference>
<accession>A0ABQ7JFC4</accession>
<dbReference type="PANTHER" id="PTHR37563:SF2">
    <property type="entry name" value="PHYTANOYL-COA DIOXYGENASE FAMILY PROTEIN (AFU_ORTHOLOGUE AFUA_2G03330)"/>
    <property type="match status" value="1"/>
</dbReference>
<dbReference type="SUPFAM" id="SSF51197">
    <property type="entry name" value="Clavaminate synthase-like"/>
    <property type="match status" value="1"/>
</dbReference>
<dbReference type="GO" id="GO:0051213">
    <property type="term" value="F:dioxygenase activity"/>
    <property type="evidence" value="ECO:0007669"/>
    <property type="project" value="UniProtKB-KW"/>
</dbReference>
<proteinExistence type="predicted"/>
<comment type="caution">
    <text evidence="1">The sequence shown here is derived from an EMBL/GenBank/DDBJ whole genome shotgun (WGS) entry which is preliminary data.</text>
</comment>
<evidence type="ECO:0000313" key="2">
    <source>
        <dbReference type="Proteomes" id="UP000823046"/>
    </source>
</evidence>
<dbReference type="Gene3D" id="2.60.120.620">
    <property type="entry name" value="q2cbj1_9rhob like domain"/>
    <property type="match status" value="1"/>
</dbReference>
<organism evidence="1 2">
    <name type="scientific">Cardiosporidium cionae</name>
    <dbReference type="NCBI Taxonomy" id="476202"/>
    <lineage>
        <taxon>Eukaryota</taxon>
        <taxon>Sar</taxon>
        <taxon>Alveolata</taxon>
        <taxon>Apicomplexa</taxon>
        <taxon>Aconoidasida</taxon>
        <taxon>Nephromycida</taxon>
        <taxon>Cardiosporidium</taxon>
    </lineage>
</organism>
<evidence type="ECO:0000313" key="1">
    <source>
        <dbReference type="EMBL" id="KAF8822710.1"/>
    </source>
</evidence>
<reference evidence="1 2" key="1">
    <citation type="journal article" date="2020" name="bioRxiv">
        <title>Metabolic contributions of an alphaproteobacterial endosymbiont in the apicomplexan Cardiosporidium cionae.</title>
        <authorList>
            <person name="Hunter E.S."/>
            <person name="Paight C.J."/>
            <person name="Lane C.E."/>
        </authorList>
    </citation>
    <scope>NUCLEOTIDE SEQUENCE [LARGE SCALE GENOMIC DNA]</scope>
    <source>
        <strain evidence="1">ESH_2018</strain>
    </source>
</reference>
<keyword evidence="1" id="KW-0223">Dioxygenase</keyword>
<keyword evidence="2" id="KW-1185">Reference proteome</keyword>
<sequence>MDKVISCLKIWISKKGSIAEIKFNLPVSRSRGCLATYFHSSKKKLSINERSRRFQAVSEFAAVPVCECYPSPNFQNLLSRVMLPSNLNWKHLQDAAIHFCPLEYHLFLIEQFLQEIHETCDKENRMRDGSASDNSTTKDAEIKLNRNTTMQRLPLTIKNAISLTDLLQIVQSIAKKYVASNWLPYLDDINFKEILHAWQLKNTDFSRKSASAKSLPLENSGSSQKFLSIFGSAHQGRVEPAGNVSDDVKCLDVVQLECFLSAIRKELHNYLIPNWKYNRYFDRITYKSDFFGRRYSTEAIGLSIGTPSALFLQNSARLYQQANLENKFPFQSIPVNEELDGKINRVLGEAQNTSNPASDENLNAEVGIAGLDMLPNSSLSRSGFHFSTLQGIRESLEKYGMVIIRKGHTLSEIKKLQAGLHTINRTGKEMAEQLMSDDGNIHCHKPTLGRIHCLMRGTTLETYALKIQHLWMPILYSYLVTERFSKSVADNFKLIIHNSNGDISKISLPDEIKSGALSILSESNKTAKTVPGFPRLFLSSIEAVAADSLAISQSWHRETKRRGLTVFIPLAKISAEAENGCIEVLPGTHILRPENEPTLSTRISHLLRFFRCFEETNGPYSVNLDLGDVLICDSRLLHRALSNETWLTTPMLIMRYDYEEERFPGISLVDNRLARIVGKLATVVQKLYYSV</sequence>
<dbReference type="InterPro" id="IPR051961">
    <property type="entry name" value="Fungal_Metabolite_Diox"/>
</dbReference>
<keyword evidence="1" id="KW-0560">Oxidoreductase</keyword>
<protein>
    <submittedName>
        <fullName evidence="1">Phytanoyl-CoA dioxygenase (PhyH) superfamily protein</fullName>
    </submittedName>
</protein>
<dbReference type="InterPro" id="IPR008775">
    <property type="entry name" value="Phytyl_CoA_dOase-like"/>
</dbReference>
<name>A0ABQ7JFC4_9APIC</name>
<gene>
    <name evidence="1" type="ORF">IE077_002946</name>
</gene>